<sequence>MEEVVEMPAQIFGAYDVLAIHYSVGFLEMTKMDGGGRGRGGGGFIDGRDGGGGHGGEGHGKGGVGDAGDKG</sequence>
<evidence type="ECO:0000313" key="3">
    <source>
        <dbReference type="Proteomes" id="UP000077755"/>
    </source>
</evidence>
<dbReference type="Gramene" id="KZM89955">
    <property type="protein sequence ID" value="KZM89955"/>
    <property type="gene ID" value="DCAR_022682"/>
</dbReference>
<proteinExistence type="predicted"/>
<name>A0A164V871_DAUCS</name>
<evidence type="ECO:0000313" key="2">
    <source>
        <dbReference type="EMBL" id="WOH03944.1"/>
    </source>
</evidence>
<feature type="region of interest" description="Disordered" evidence="1">
    <location>
        <begin position="34"/>
        <end position="71"/>
    </location>
</feature>
<evidence type="ECO:0000256" key="1">
    <source>
        <dbReference type="SAM" id="MobiDB-lite"/>
    </source>
</evidence>
<gene>
    <name evidence="2" type="ORF">DCAR_0623349</name>
</gene>
<accession>A0A164V871</accession>
<dbReference type="EMBL" id="CP093348">
    <property type="protein sequence ID" value="WOH03944.1"/>
    <property type="molecule type" value="Genomic_DNA"/>
</dbReference>
<feature type="compositionally biased region" description="Gly residues" evidence="1">
    <location>
        <begin position="61"/>
        <end position="71"/>
    </location>
</feature>
<reference evidence="2" key="2">
    <citation type="submission" date="2022-03" db="EMBL/GenBank/DDBJ databases">
        <title>Draft title - Genomic analysis of global carrot germplasm unveils the trajectory of domestication and the origin of high carotenoid orange carrot.</title>
        <authorList>
            <person name="Iorizzo M."/>
            <person name="Ellison S."/>
            <person name="Senalik D."/>
            <person name="Macko-Podgorni A."/>
            <person name="Grzebelus D."/>
            <person name="Bostan H."/>
            <person name="Rolling W."/>
            <person name="Curaba J."/>
            <person name="Simon P."/>
        </authorList>
    </citation>
    <scope>NUCLEOTIDE SEQUENCE</scope>
    <source>
        <tissue evidence="2">Leaf</tissue>
    </source>
</reference>
<dbReference type="AlphaFoldDB" id="A0A164V871"/>
<organism evidence="2 3">
    <name type="scientific">Daucus carota subsp. sativus</name>
    <name type="common">Carrot</name>
    <dbReference type="NCBI Taxonomy" id="79200"/>
    <lineage>
        <taxon>Eukaryota</taxon>
        <taxon>Viridiplantae</taxon>
        <taxon>Streptophyta</taxon>
        <taxon>Embryophyta</taxon>
        <taxon>Tracheophyta</taxon>
        <taxon>Spermatophyta</taxon>
        <taxon>Magnoliopsida</taxon>
        <taxon>eudicotyledons</taxon>
        <taxon>Gunneridae</taxon>
        <taxon>Pentapetalae</taxon>
        <taxon>asterids</taxon>
        <taxon>campanulids</taxon>
        <taxon>Apiales</taxon>
        <taxon>Apiaceae</taxon>
        <taxon>Apioideae</taxon>
        <taxon>Scandiceae</taxon>
        <taxon>Daucinae</taxon>
        <taxon>Daucus</taxon>
        <taxon>Daucus sect. Daucus</taxon>
    </lineage>
</organism>
<protein>
    <submittedName>
        <fullName evidence="2">Uncharacterized protein</fullName>
    </submittedName>
</protein>
<keyword evidence="3" id="KW-1185">Reference proteome</keyword>
<reference evidence="2" key="1">
    <citation type="journal article" date="2016" name="Nat. Genet.">
        <title>A high-quality carrot genome assembly provides new insights into carotenoid accumulation and asterid genome evolution.</title>
        <authorList>
            <person name="Iorizzo M."/>
            <person name="Ellison S."/>
            <person name="Senalik D."/>
            <person name="Zeng P."/>
            <person name="Satapoomin P."/>
            <person name="Huang J."/>
            <person name="Bowman M."/>
            <person name="Iovene M."/>
            <person name="Sanseverino W."/>
            <person name="Cavagnaro P."/>
            <person name="Yildiz M."/>
            <person name="Macko-Podgorni A."/>
            <person name="Moranska E."/>
            <person name="Grzebelus E."/>
            <person name="Grzebelus D."/>
            <person name="Ashrafi H."/>
            <person name="Zheng Z."/>
            <person name="Cheng S."/>
            <person name="Spooner D."/>
            <person name="Van Deynze A."/>
            <person name="Simon P."/>
        </authorList>
    </citation>
    <scope>NUCLEOTIDE SEQUENCE</scope>
    <source>
        <tissue evidence="2">Leaf</tissue>
    </source>
</reference>
<dbReference type="Proteomes" id="UP000077755">
    <property type="component" value="Chromosome 6"/>
</dbReference>
<feature type="compositionally biased region" description="Basic and acidic residues" evidence="1">
    <location>
        <begin position="46"/>
        <end position="60"/>
    </location>
</feature>